<evidence type="ECO:0000313" key="7">
    <source>
        <dbReference type="EMBL" id="RFM23633.1"/>
    </source>
</evidence>
<dbReference type="EMBL" id="PHFL01000060">
    <property type="protein sequence ID" value="RFM23633.1"/>
    <property type="molecule type" value="Genomic_DNA"/>
</dbReference>
<dbReference type="Pfam" id="PF03750">
    <property type="entry name" value="Csm2_III-A"/>
    <property type="match status" value="1"/>
</dbReference>
<evidence type="ECO:0000256" key="2">
    <source>
        <dbReference type="ARBA" id="ARBA00006896"/>
    </source>
</evidence>
<keyword evidence="5" id="KW-0051">Antiviral defense</keyword>
<evidence type="ECO:0000256" key="4">
    <source>
        <dbReference type="ARBA" id="ARBA00022884"/>
    </source>
</evidence>
<evidence type="ECO:0000256" key="5">
    <source>
        <dbReference type="ARBA" id="ARBA00023118"/>
    </source>
</evidence>
<protein>
    <recommendedName>
        <fullName evidence="3">CRISPR system Cms protein Csm2</fullName>
    </recommendedName>
    <alternativeName>
        <fullName evidence="6">CRISPR type III A-associated protein Csm2</fullName>
    </alternativeName>
</protein>
<proteinExistence type="inferred from homology"/>
<dbReference type="Proteomes" id="UP000266389">
    <property type="component" value="Unassembled WGS sequence"/>
</dbReference>
<evidence type="ECO:0000256" key="3">
    <source>
        <dbReference type="ARBA" id="ARBA00016118"/>
    </source>
</evidence>
<comment type="function">
    <text evidence="1">This subunit may be involved in monitoring complementarity of crRNA and target RNA.</text>
</comment>
<dbReference type="GO" id="GO:0003723">
    <property type="term" value="F:RNA binding"/>
    <property type="evidence" value="ECO:0007669"/>
    <property type="project" value="UniProtKB-KW"/>
</dbReference>
<comment type="similarity">
    <text evidence="2">Belongs to the CRISPR-associated Csm2 family.</text>
</comment>
<sequence length="144" mass="16129">MPIEFSGINGVKKSPQWIKSGLNTEAIKFAEEFGKSLSNRRLSTSQIRNIFGEVRRIQQKGITNNSFDSEVLLLKPKLSYARARIGGMNPKASEAARDLESVLAPAIDAIFQDAADVKQKFQRFENFANFFEAILAYHRAYGGK</sequence>
<evidence type="ECO:0000256" key="1">
    <source>
        <dbReference type="ARBA" id="ARBA00003640"/>
    </source>
</evidence>
<organism evidence="7 8">
    <name type="scientific">Candidatus Thermochlorobacter aerophilus</name>
    <dbReference type="NCBI Taxonomy" id="1868324"/>
    <lineage>
        <taxon>Bacteria</taxon>
        <taxon>Pseudomonadati</taxon>
        <taxon>Chlorobiota</taxon>
        <taxon>Chlorobiia</taxon>
        <taxon>Chlorobiales</taxon>
        <taxon>Candidatus Thermochlorobacteriaceae</taxon>
        <taxon>Candidatus Thermochlorobacter</taxon>
    </lineage>
</organism>
<dbReference type="InterPro" id="IPR010149">
    <property type="entry name" value="CRISPR-assoc_prot_Csm2_III-A"/>
</dbReference>
<gene>
    <name evidence="7" type="primary">csm2</name>
    <name evidence="7" type="ORF">D0433_09695</name>
</gene>
<evidence type="ECO:0000313" key="8">
    <source>
        <dbReference type="Proteomes" id="UP000266389"/>
    </source>
</evidence>
<dbReference type="GO" id="GO:0051607">
    <property type="term" value="P:defense response to virus"/>
    <property type="evidence" value="ECO:0007669"/>
    <property type="project" value="UniProtKB-KW"/>
</dbReference>
<dbReference type="NCBIfam" id="TIGR01870">
    <property type="entry name" value="cas_TM1810_Csm2"/>
    <property type="match status" value="1"/>
</dbReference>
<name>A0A395LYN3_9BACT</name>
<evidence type="ECO:0000256" key="6">
    <source>
        <dbReference type="ARBA" id="ARBA00031723"/>
    </source>
</evidence>
<comment type="caution">
    <text evidence="7">The sequence shown here is derived from an EMBL/GenBank/DDBJ whole genome shotgun (WGS) entry which is preliminary data.</text>
</comment>
<accession>A0A395LYN3</accession>
<dbReference type="AlphaFoldDB" id="A0A395LYN3"/>
<reference evidence="7 8" key="1">
    <citation type="journal article" date="2011" name="ISME J.">
        <title>Community ecology of hot spring cyanobacterial mats: predominant populations and their functional potential.</title>
        <authorList>
            <person name="Klatt C.G."/>
            <person name="Wood J.M."/>
            <person name="Rusch D.B."/>
            <person name="Bateson M.M."/>
            <person name="Hamamura N."/>
            <person name="Heidelberg J.F."/>
            <person name="Grossman A.R."/>
            <person name="Bhaya D."/>
            <person name="Cohan F.M."/>
            <person name="Kuhl M."/>
            <person name="Bryant D.A."/>
            <person name="Ward D.M."/>
        </authorList>
    </citation>
    <scope>NUCLEOTIDE SEQUENCE [LARGE SCALE GENOMIC DNA]</scope>
    <source>
        <strain evidence="7">OS</strain>
    </source>
</reference>
<keyword evidence="4" id="KW-0694">RNA-binding</keyword>
<dbReference type="CDD" id="cd09647">
    <property type="entry name" value="Csm2_III-A"/>
    <property type="match status" value="1"/>
</dbReference>